<dbReference type="OrthoDB" id="3439489at2759"/>
<gene>
    <name evidence="2" type="ORF">K504DRAFT_427611</name>
</gene>
<evidence type="ECO:0000313" key="3">
    <source>
        <dbReference type="Proteomes" id="UP000799428"/>
    </source>
</evidence>
<evidence type="ECO:0000313" key="2">
    <source>
        <dbReference type="EMBL" id="KAF2711324.1"/>
    </source>
</evidence>
<evidence type="ECO:0008006" key="4">
    <source>
        <dbReference type="Google" id="ProtNLM"/>
    </source>
</evidence>
<accession>A0A6G1KER8</accession>
<sequence>MSTSIKSPIVFLCIFLFSSILLFRGSSHTKSMHSLTESFTIEVNGSPIAKVAEDAEDSTQAKTGSDGAVFTLKDGQLQSGNWLLARNLTEDRSFMPKPVQWFKSGEDTAQRIKPVSASKVGDGYQLRFDNARLIQREGNILADLRVDEGEEQATVKLQT</sequence>
<protein>
    <recommendedName>
        <fullName evidence="4">LPS export ABC transporter periplasmic protein LptC</fullName>
    </recommendedName>
</protein>
<dbReference type="AlphaFoldDB" id="A0A6G1KER8"/>
<dbReference type="EMBL" id="MU005767">
    <property type="protein sequence ID" value="KAF2711324.1"/>
    <property type="molecule type" value="Genomic_DNA"/>
</dbReference>
<feature type="signal peptide" evidence="1">
    <location>
        <begin position="1"/>
        <end position="27"/>
    </location>
</feature>
<feature type="chain" id="PRO_5026125779" description="LPS export ABC transporter periplasmic protein LptC" evidence="1">
    <location>
        <begin position="28"/>
        <end position="159"/>
    </location>
</feature>
<keyword evidence="3" id="KW-1185">Reference proteome</keyword>
<name>A0A6G1KER8_9PLEO</name>
<keyword evidence="1" id="KW-0732">Signal</keyword>
<organism evidence="2 3">
    <name type="scientific">Pleomassaria siparia CBS 279.74</name>
    <dbReference type="NCBI Taxonomy" id="1314801"/>
    <lineage>
        <taxon>Eukaryota</taxon>
        <taxon>Fungi</taxon>
        <taxon>Dikarya</taxon>
        <taxon>Ascomycota</taxon>
        <taxon>Pezizomycotina</taxon>
        <taxon>Dothideomycetes</taxon>
        <taxon>Pleosporomycetidae</taxon>
        <taxon>Pleosporales</taxon>
        <taxon>Pleomassariaceae</taxon>
        <taxon>Pleomassaria</taxon>
    </lineage>
</organism>
<dbReference type="Proteomes" id="UP000799428">
    <property type="component" value="Unassembled WGS sequence"/>
</dbReference>
<proteinExistence type="predicted"/>
<reference evidence="2" key="1">
    <citation type="journal article" date="2020" name="Stud. Mycol.">
        <title>101 Dothideomycetes genomes: a test case for predicting lifestyles and emergence of pathogens.</title>
        <authorList>
            <person name="Haridas S."/>
            <person name="Albert R."/>
            <person name="Binder M."/>
            <person name="Bloem J."/>
            <person name="Labutti K."/>
            <person name="Salamov A."/>
            <person name="Andreopoulos B."/>
            <person name="Baker S."/>
            <person name="Barry K."/>
            <person name="Bills G."/>
            <person name="Bluhm B."/>
            <person name="Cannon C."/>
            <person name="Castanera R."/>
            <person name="Culley D."/>
            <person name="Daum C."/>
            <person name="Ezra D."/>
            <person name="Gonzalez J."/>
            <person name="Henrissat B."/>
            <person name="Kuo A."/>
            <person name="Liang C."/>
            <person name="Lipzen A."/>
            <person name="Lutzoni F."/>
            <person name="Magnuson J."/>
            <person name="Mondo S."/>
            <person name="Nolan M."/>
            <person name="Ohm R."/>
            <person name="Pangilinan J."/>
            <person name="Park H.-J."/>
            <person name="Ramirez L."/>
            <person name="Alfaro M."/>
            <person name="Sun H."/>
            <person name="Tritt A."/>
            <person name="Yoshinaga Y."/>
            <person name="Zwiers L.-H."/>
            <person name="Turgeon B."/>
            <person name="Goodwin S."/>
            <person name="Spatafora J."/>
            <person name="Crous P."/>
            <person name="Grigoriev I."/>
        </authorList>
    </citation>
    <scope>NUCLEOTIDE SEQUENCE</scope>
    <source>
        <strain evidence="2">CBS 279.74</strain>
    </source>
</reference>
<evidence type="ECO:0000256" key="1">
    <source>
        <dbReference type="SAM" id="SignalP"/>
    </source>
</evidence>
<dbReference type="Gene3D" id="2.80.10.50">
    <property type="match status" value="1"/>
</dbReference>